<dbReference type="AlphaFoldDB" id="A0A183I4U8"/>
<name>A0A183I4U8_9BILA</name>
<evidence type="ECO:0000313" key="3">
    <source>
        <dbReference type="Proteomes" id="UP000267606"/>
    </source>
</evidence>
<reference evidence="4" key="1">
    <citation type="submission" date="2016-06" db="UniProtKB">
        <authorList>
            <consortium name="WormBaseParasite"/>
        </authorList>
    </citation>
    <scope>IDENTIFICATION</scope>
</reference>
<evidence type="ECO:0000313" key="4">
    <source>
        <dbReference type="WBParaSite" id="OFLC_0001477101-mRNA-1"/>
    </source>
</evidence>
<protein>
    <submittedName>
        <fullName evidence="2 4">Uncharacterized protein</fullName>
    </submittedName>
</protein>
<dbReference type="Proteomes" id="UP000267606">
    <property type="component" value="Unassembled WGS sequence"/>
</dbReference>
<organism evidence="4">
    <name type="scientific">Onchocerca flexuosa</name>
    <dbReference type="NCBI Taxonomy" id="387005"/>
    <lineage>
        <taxon>Eukaryota</taxon>
        <taxon>Metazoa</taxon>
        <taxon>Ecdysozoa</taxon>
        <taxon>Nematoda</taxon>
        <taxon>Chromadorea</taxon>
        <taxon>Rhabditida</taxon>
        <taxon>Spirurina</taxon>
        <taxon>Spiruromorpha</taxon>
        <taxon>Filarioidea</taxon>
        <taxon>Onchocercidae</taxon>
        <taxon>Onchocerca</taxon>
    </lineage>
</organism>
<accession>A0A183I4U8</accession>
<reference evidence="2 3" key="2">
    <citation type="submission" date="2018-11" db="EMBL/GenBank/DDBJ databases">
        <authorList>
            <consortium name="Pathogen Informatics"/>
        </authorList>
    </citation>
    <scope>NUCLEOTIDE SEQUENCE [LARGE SCALE GENOMIC DNA]</scope>
</reference>
<gene>
    <name evidence="2" type="ORF">OFLC_LOCUS14760</name>
</gene>
<proteinExistence type="predicted"/>
<evidence type="ECO:0000313" key="2">
    <source>
        <dbReference type="EMBL" id="VDP18638.1"/>
    </source>
</evidence>
<feature type="region of interest" description="Disordered" evidence="1">
    <location>
        <begin position="52"/>
        <end position="71"/>
    </location>
</feature>
<evidence type="ECO:0000256" key="1">
    <source>
        <dbReference type="SAM" id="MobiDB-lite"/>
    </source>
</evidence>
<sequence length="71" mass="7608">MEKFGLRLANGTQIGNALNKKNLQDIESTGLFVTSRNGDINDAMSVPVCPRLTTSKRKSSMPSNSPNLGQG</sequence>
<feature type="compositionally biased region" description="Polar residues" evidence="1">
    <location>
        <begin position="60"/>
        <end position="71"/>
    </location>
</feature>
<dbReference type="WBParaSite" id="OFLC_0001477101-mRNA-1">
    <property type="protein sequence ID" value="OFLC_0001477101-mRNA-1"/>
    <property type="gene ID" value="OFLC_0001477101"/>
</dbReference>
<dbReference type="EMBL" id="UZAJ01041167">
    <property type="protein sequence ID" value="VDP18638.1"/>
    <property type="molecule type" value="Genomic_DNA"/>
</dbReference>
<keyword evidence="3" id="KW-1185">Reference proteome</keyword>